<keyword evidence="5" id="KW-0808">Transferase</keyword>
<evidence type="ECO:0000256" key="5">
    <source>
        <dbReference type="ARBA" id="ARBA00022679"/>
    </source>
</evidence>
<comment type="caution">
    <text evidence="19">Lacks conserved residue(s) required for the propagation of feature annotation.</text>
</comment>
<feature type="domain" description="Protein kinase" evidence="21">
    <location>
        <begin position="343"/>
        <end position="582"/>
    </location>
</feature>
<dbReference type="GO" id="GO:0048544">
    <property type="term" value="P:recognition of pollen"/>
    <property type="evidence" value="ECO:0007669"/>
    <property type="project" value="InterPro"/>
</dbReference>
<evidence type="ECO:0000256" key="2">
    <source>
        <dbReference type="ARBA" id="ARBA00012513"/>
    </source>
</evidence>
<dbReference type="PROSITE" id="PS50011">
    <property type="entry name" value="PROTEIN_KINASE_DOM"/>
    <property type="match status" value="1"/>
</dbReference>
<keyword evidence="12 20" id="KW-1133">Transmembrane helix</keyword>
<evidence type="ECO:0000313" key="25">
    <source>
        <dbReference type="Proteomes" id="UP000737018"/>
    </source>
</evidence>
<comment type="catalytic activity">
    <reaction evidence="18">
        <text>L-seryl-[protein] + ATP = O-phospho-L-seryl-[protein] + ADP + H(+)</text>
        <dbReference type="Rhea" id="RHEA:17989"/>
        <dbReference type="Rhea" id="RHEA-COMP:9863"/>
        <dbReference type="Rhea" id="RHEA-COMP:11604"/>
        <dbReference type="ChEBI" id="CHEBI:15378"/>
        <dbReference type="ChEBI" id="CHEBI:29999"/>
        <dbReference type="ChEBI" id="CHEBI:30616"/>
        <dbReference type="ChEBI" id="CHEBI:83421"/>
        <dbReference type="ChEBI" id="CHEBI:456216"/>
        <dbReference type="EC" id="2.7.11.1"/>
    </reaction>
</comment>
<keyword evidence="19" id="KW-0245">EGF-like domain</keyword>
<evidence type="ECO:0000256" key="14">
    <source>
        <dbReference type="ARBA" id="ARBA00023157"/>
    </source>
</evidence>
<evidence type="ECO:0000256" key="13">
    <source>
        <dbReference type="ARBA" id="ARBA00023136"/>
    </source>
</evidence>
<evidence type="ECO:0000256" key="10">
    <source>
        <dbReference type="ARBA" id="ARBA00022777"/>
    </source>
</evidence>
<dbReference type="PROSITE" id="PS50948">
    <property type="entry name" value="PAN"/>
    <property type="match status" value="1"/>
</dbReference>
<evidence type="ECO:0000256" key="7">
    <source>
        <dbReference type="ARBA" id="ARBA00022729"/>
    </source>
</evidence>
<protein>
    <recommendedName>
        <fullName evidence="2">non-specific serine/threonine protein kinase</fullName>
        <ecNumber evidence="2">2.7.11.1</ecNumber>
    </recommendedName>
</protein>
<dbReference type="InterPro" id="IPR000719">
    <property type="entry name" value="Prot_kinase_dom"/>
</dbReference>
<dbReference type="InterPro" id="IPR003609">
    <property type="entry name" value="Pan_app"/>
</dbReference>
<evidence type="ECO:0000256" key="4">
    <source>
        <dbReference type="ARBA" id="ARBA00022527"/>
    </source>
</evidence>
<organism evidence="24 25">
    <name type="scientific">Castanea mollissima</name>
    <name type="common">Chinese chestnut</name>
    <dbReference type="NCBI Taxonomy" id="60419"/>
    <lineage>
        <taxon>Eukaryota</taxon>
        <taxon>Viridiplantae</taxon>
        <taxon>Streptophyta</taxon>
        <taxon>Embryophyta</taxon>
        <taxon>Tracheophyta</taxon>
        <taxon>Spermatophyta</taxon>
        <taxon>Magnoliopsida</taxon>
        <taxon>eudicotyledons</taxon>
        <taxon>Gunneridae</taxon>
        <taxon>Pentapetalae</taxon>
        <taxon>rosids</taxon>
        <taxon>fabids</taxon>
        <taxon>Fagales</taxon>
        <taxon>Fagaceae</taxon>
        <taxon>Castanea</taxon>
    </lineage>
</organism>
<dbReference type="FunFam" id="3.30.200.20:FF:000330">
    <property type="entry name" value="G-type lectin S-receptor-like serine/threonine-protein kinase At4g03230"/>
    <property type="match status" value="1"/>
</dbReference>
<keyword evidence="4" id="KW-0723">Serine/threonine-protein kinase</keyword>
<feature type="transmembrane region" description="Helical" evidence="20">
    <location>
        <begin position="267"/>
        <end position="289"/>
    </location>
</feature>
<keyword evidence="9" id="KW-0547">Nucleotide-binding</keyword>
<dbReference type="PROSITE" id="PS50026">
    <property type="entry name" value="EGF_3"/>
    <property type="match status" value="1"/>
</dbReference>
<keyword evidence="10" id="KW-0418">Kinase</keyword>
<keyword evidence="7" id="KW-0732">Signal</keyword>
<evidence type="ECO:0000256" key="12">
    <source>
        <dbReference type="ARBA" id="ARBA00022989"/>
    </source>
</evidence>
<evidence type="ECO:0000256" key="11">
    <source>
        <dbReference type="ARBA" id="ARBA00022840"/>
    </source>
</evidence>
<dbReference type="Gene3D" id="3.30.200.20">
    <property type="entry name" value="Phosphorylase Kinase, domain 1"/>
    <property type="match status" value="1"/>
</dbReference>
<dbReference type="InterPro" id="IPR001245">
    <property type="entry name" value="Ser-Thr/Tyr_kinase_cat_dom"/>
</dbReference>
<dbReference type="FunFam" id="1.10.510.10:FF:001722">
    <property type="entry name" value="G-type lectin S-receptor-like serine/threonine-protein kinase B120"/>
    <property type="match status" value="1"/>
</dbReference>
<dbReference type="EMBL" id="JRKL02000342">
    <property type="protein sequence ID" value="KAF3972341.1"/>
    <property type="molecule type" value="Genomic_DNA"/>
</dbReference>
<evidence type="ECO:0000256" key="8">
    <source>
        <dbReference type="ARBA" id="ARBA00022734"/>
    </source>
</evidence>
<keyword evidence="13 20" id="KW-0472">Membrane</keyword>
<dbReference type="EC" id="2.7.11.1" evidence="2"/>
<evidence type="ECO:0000256" key="19">
    <source>
        <dbReference type="PROSITE-ProRule" id="PRU00076"/>
    </source>
</evidence>
<dbReference type="Pfam" id="PF00954">
    <property type="entry name" value="S_locus_glycop"/>
    <property type="match status" value="1"/>
</dbReference>
<evidence type="ECO:0000256" key="20">
    <source>
        <dbReference type="SAM" id="Phobius"/>
    </source>
</evidence>
<dbReference type="GO" id="GO:0005524">
    <property type="term" value="F:ATP binding"/>
    <property type="evidence" value="ECO:0007669"/>
    <property type="project" value="UniProtKB-KW"/>
</dbReference>
<reference evidence="24" key="1">
    <citation type="submission" date="2020-03" db="EMBL/GenBank/DDBJ databases">
        <title>Castanea mollissima Vanexum genome sequencing.</title>
        <authorList>
            <person name="Staton M."/>
        </authorList>
    </citation>
    <scope>NUCLEOTIDE SEQUENCE</scope>
    <source>
        <tissue evidence="24">Leaf</tissue>
    </source>
</reference>
<dbReference type="PANTHER" id="PTHR27002">
    <property type="entry name" value="RECEPTOR-LIKE SERINE/THREONINE-PROTEIN KINASE SD1-8"/>
    <property type="match status" value="1"/>
</dbReference>
<keyword evidence="25" id="KW-1185">Reference proteome</keyword>
<feature type="domain" description="EGF-like" evidence="22">
    <location>
        <begin position="131"/>
        <end position="169"/>
    </location>
</feature>
<accession>A0A8J4W548</accession>
<evidence type="ECO:0000256" key="3">
    <source>
        <dbReference type="ARBA" id="ARBA00022475"/>
    </source>
</evidence>
<evidence type="ECO:0000256" key="6">
    <source>
        <dbReference type="ARBA" id="ARBA00022692"/>
    </source>
</evidence>
<dbReference type="InterPro" id="IPR000742">
    <property type="entry name" value="EGF"/>
</dbReference>
<keyword evidence="8" id="KW-0430">Lectin</keyword>
<evidence type="ECO:0000259" key="22">
    <source>
        <dbReference type="PROSITE" id="PS50026"/>
    </source>
</evidence>
<dbReference type="AlphaFoldDB" id="A0A8J4W548"/>
<evidence type="ECO:0000313" key="24">
    <source>
        <dbReference type="EMBL" id="KAF3972341.1"/>
    </source>
</evidence>
<dbReference type="InterPro" id="IPR000858">
    <property type="entry name" value="S_locus_glycoprot_dom"/>
</dbReference>
<proteinExistence type="predicted"/>
<dbReference type="GO" id="GO:0004674">
    <property type="term" value="F:protein serine/threonine kinase activity"/>
    <property type="evidence" value="ECO:0007669"/>
    <property type="project" value="UniProtKB-KW"/>
</dbReference>
<dbReference type="Gene3D" id="1.10.510.10">
    <property type="entry name" value="Transferase(Phosphotransferase) domain 1"/>
    <property type="match status" value="1"/>
</dbReference>
<dbReference type="InterPro" id="IPR011009">
    <property type="entry name" value="Kinase-like_dom_sf"/>
</dbReference>
<evidence type="ECO:0000259" key="21">
    <source>
        <dbReference type="PROSITE" id="PS50011"/>
    </source>
</evidence>
<dbReference type="Pfam" id="PF08276">
    <property type="entry name" value="PAN_2"/>
    <property type="match status" value="1"/>
</dbReference>
<comment type="caution">
    <text evidence="24">The sequence shown here is derived from an EMBL/GenBank/DDBJ whole genome shotgun (WGS) entry which is preliminary data.</text>
</comment>
<evidence type="ECO:0000256" key="9">
    <source>
        <dbReference type="ARBA" id="ARBA00022741"/>
    </source>
</evidence>
<keyword evidence="11" id="KW-0067">ATP-binding</keyword>
<dbReference type="CDD" id="cd01098">
    <property type="entry name" value="PAN_AP_plant"/>
    <property type="match status" value="1"/>
</dbReference>
<evidence type="ECO:0000256" key="16">
    <source>
        <dbReference type="ARBA" id="ARBA00023180"/>
    </source>
</evidence>
<evidence type="ECO:0000256" key="17">
    <source>
        <dbReference type="ARBA" id="ARBA00047899"/>
    </source>
</evidence>
<dbReference type="PANTHER" id="PTHR27002:SF981">
    <property type="entry name" value="NON-SPECIFIC SERINE_THREONINE PROTEIN KINASE"/>
    <property type="match status" value="1"/>
</dbReference>
<keyword evidence="15" id="KW-0675">Receptor</keyword>
<dbReference type="SUPFAM" id="SSF56112">
    <property type="entry name" value="Protein kinase-like (PK-like)"/>
    <property type="match status" value="1"/>
</dbReference>
<keyword evidence="3" id="KW-1003">Cell membrane</keyword>
<evidence type="ECO:0000256" key="1">
    <source>
        <dbReference type="ARBA" id="ARBA00004251"/>
    </source>
</evidence>
<evidence type="ECO:0000256" key="18">
    <source>
        <dbReference type="ARBA" id="ARBA00048679"/>
    </source>
</evidence>
<sequence length="623" mass="69620">MKLGLDRRTGLSRILTSSKSKDDLGTGNCSYVLNTNSSSPELYLYKSNILLWRSGHWNGIGWSGLPDLYKPNMLFNSSLVNNQTETTISWTEILQGTFQRSVVNESGYIERLVSRDTREGGKIWLSLGKMPDKLCDNYGKCGTFGKCELHNDTRFECTCLPGFQPKSPSEWSSRNASGGCVRKRGQESICKSGDGFVKVENVKLPDSSPAQLDEKLSLKDCRQKCLQNCSCTAGGQNLYVRVDALELGTQQFTSGHSNGFFANKRRLAIMIVILLVTPLLTILCAYWLIRRKRKARERKFKLFNDVTASSTTFQDSHKLGGGRRKPDLPFFDISTILAATDNFSPTKRLGQGGFGPVYKGQLANGQEIAVKTLSRSSRQGTEEFKNEVMLIAKLQHRNLVRLFGCCIHKEEKMLIYEYMPNKSLDFFIFDEIGRQLLDWSKRFEIVSDFGLARMFGDDQNEANTNRVVGTYGYMAPEYAMEGLYSTKSDVFSFGVLTLEIISGKRNNHYHIASPCLNLIGHAWDLWMEGKALDIVDSSLGQAYPAHGVSRCIQIGLLCVQEQATDRPTMVEILFMLGNETTLPAPNKPAFINRKNINNGQDSSNSAEAPGSINDVTISVLEAR</sequence>
<dbReference type="Pfam" id="PF07714">
    <property type="entry name" value="PK_Tyr_Ser-Thr"/>
    <property type="match status" value="2"/>
</dbReference>
<comment type="catalytic activity">
    <reaction evidence="17">
        <text>L-threonyl-[protein] + ATP = O-phospho-L-threonyl-[protein] + ADP + H(+)</text>
        <dbReference type="Rhea" id="RHEA:46608"/>
        <dbReference type="Rhea" id="RHEA-COMP:11060"/>
        <dbReference type="Rhea" id="RHEA-COMP:11605"/>
        <dbReference type="ChEBI" id="CHEBI:15378"/>
        <dbReference type="ChEBI" id="CHEBI:30013"/>
        <dbReference type="ChEBI" id="CHEBI:30616"/>
        <dbReference type="ChEBI" id="CHEBI:61977"/>
        <dbReference type="ChEBI" id="CHEBI:456216"/>
        <dbReference type="EC" id="2.7.11.1"/>
    </reaction>
</comment>
<name>A0A8J4W548_9ROSI</name>
<keyword evidence="6 20" id="KW-0812">Transmembrane</keyword>
<dbReference type="GO" id="GO:0030246">
    <property type="term" value="F:carbohydrate binding"/>
    <property type="evidence" value="ECO:0007669"/>
    <property type="project" value="UniProtKB-KW"/>
</dbReference>
<evidence type="ECO:0000256" key="15">
    <source>
        <dbReference type="ARBA" id="ARBA00023170"/>
    </source>
</evidence>
<dbReference type="Proteomes" id="UP000737018">
    <property type="component" value="Unassembled WGS sequence"/>
</dbReference>
<evidence type="ECO:0000259" key="23">
    <source>
        <dbReference type="PROSITE" id="PS50948"/>
    </source>
</evidence>
<comment type="subcellular location">
    <subcellularLocation>
        <location evidence="1">Cell membrane</location>
        <topology evidence="1">Single-pass type I membrane protein</topology>
    </subcellularLocation>
</comment>
<keyword evidence="16" id="KW-0325">Glycoprotein</keyword>
<feature type="domain" description="Apple" evidence="23">
    <location>
        <begin position="190"/>
        <end position="265"/>
    </location>
</feature>
<dbReference type="OrthoDB" id="1933550at2759"/>
<gene>
    <name evidence="24" type="ORF">CMV_004150</name>
</gene>
<dbReference type="GO" id="GO:0005886">
    <property type="term" value="C:plasma membrane"/>
    <property type="evidence" value="ECO:0007669"/>
    <property type="project" value="UniProtKB-SubCell"/>
</dbReference>
<keyword evidence="14" id="KW-1015">Disulfide bond</keyword>